<organism evidence="1 2">
    <name type="scientific">Limosilactobacillus panis</name>
    <dbReference type="NCBI Taxonomy" id="47493"/>
    <lineage>
        <taxon>Bacteria</taxon>
        <taxon>Bacillati</taxon>
        <taxon>Bacillota</taxon>
        <taxon>Bacilli</taxon>
        <taxon>Lactobacillales</taxon>
        <taxon>Lactobacillaceae</taxon>
        <taxon>Limosilactobacillus</taxon>
    </lineage>
</organism>
<gene>
    <name evidence="1" type="ORF">QUW46_00670</name>
</gene>
<protein>
    <submittedName>
        <fullName evidence="1">ATP-binding protein</fullName>
    </submittedName>
</protein>
<evidence type="ECO:0000313" key="1">
    <source>
        <dbReference type="EMBL" id="MDM8333099.1"/>
    </source>
</evidence>
<reference evidence="1" key="2">
    <citation type="submission" date="2023-06" db="EMBL/GenBank/DDBJ databases">
        <authorList>
            <person name="Zeman M."/>
            <person name="Kubasova T."/>
            <person name="Jahodarova E."/>
            <person name="Nykrynova M."/>
            <person name="Rychlik I."/>
        </authorList>
    </citation>
    <scope>NUCLEOTIDE SEQUENCE</scope>
    <source>
        <strain evidence="1">105_WCHN</strain>
    </source>
</reference>
<accession>A0ABT7VM22</accession>
<dbReference type="Proteomes" id="UP001529423">
    <property type="component" value="Unassembled WGS sequence"/>
</dbReference>
<name>A0ABT7VM22_9LACO</name>
<proteinExistence type="predicted"/>
<keyword evidence="1" id="KW-0067">ATP-binding</keyword>
<keyword evidence="1" id="KW-0547">Nucleotide-binding</keyword>
<dbReference type="EMBL" id="JAUDEO010000002">
    <property type="protein sequence ID" value="MDM8333099.1"/>
    <property type="molecule type" value="Genomic_DNA"/>
</dbReference>
<sequence>MSFFEITIKNGVKTYYQVSLSVKDEQTYQREVRGLQKINDNFRKIILTEDPGKYNDNGIEQWNVIDWLLS</sequence>
<keyword evidence="2" id="KW-1185">Reference proteome</keyword>
<evidence type="ECO:0000313" key="2">
    <source>
        <dbReference type="Proteomes" id="UP001529423"/>
    </source>
</evidence>
<reference evidence="1" key="1">
    <citation type="submission" date="2023-06" db="EMBL/GenBank/DDBJ databases">
        <title>Identification and characterization of horizontal gene transfer across gut microbiota members of farm animals based on homology search.</title>
        <authorList>
            <person name="Schwarzerova J."/>
            <person name="Nykrynova M."/>
            <person name="Jureckova K."/>
            <person name="Cejkova D."/>
            <person name="Rychlik I."/>
        </authorList>
    </citation>
    <scope>NUCLEOTIDE SEQUENCE</scope>
    <source>
        <strain evidence="1">105_WCHN</strain>
    </source>
</reference>
<dbReference type="GO" id="GO:0005524">
    <property type="term" value="F:ATP binding"/>
    <property type="evidence" value="ECO:0007669"/>
    <property type="project" value="UniProtKB-KW"/>
</dbReference>
<comment type="caution">
    <text evidence="1">The sequence shown here is derived from an EMBL/GenBank/DDBJ whole genome shotgun (WGS) entry which is preliminary data.</text>
</comment>